<feature type="region of interest" description="Disordered" evidence="1">
    <location>
        <begin position="242"/>
        <end position="286"/>
    </location>
</feature>
<dbReference type="VEuPathDB" id="AmoebaDB:NfTy_073220"/>
<dbReference type="RefSeq" id="XP_044558741.1">
    <property type="nucleotide sequence ID" value="XM_044710650.1"/>
</dbReference>
<feature type="transmembrane region" description="Helical" evidence="2">
    <location>
        <begin position="9"/>
        <end position="28"/>
    </location>
</feature>
<keyword evidence="2" id="KW-1133">Transmembrane helix</keyword>
<dbReference type="Proteomes" id="UP000444721">
    <property type="component" value="Unassembled WGS sequence"/>
</dbReference>
<keyword evidence="2" id="KW-0812">Transmembrane</keyword>
<accession>A0A6A5BJ01</accession>
<evidence type="ECO:0000313" key="3">
    <source>
        <dbReference type="EMBL" id="KAF0974028.1"/>
    </source>
</evidence>
<evidence type="ECO:0000256" key="1">
    <source>
        <dbReference type="SAM" id="MobiDB-lite"/>
    </source>
</evidence>
<feature type="region of interest" description="Disordered" evidence="1">
    <location>
        <begin position="324"/>
        <end position="389"/>
    </location>
</feature>
<dbReference type="AlphaFoldDB" id="A0A6A5BJ01"/>
<gene>
    <name evidence="3" type="ORF">FDP41_006959</name>
</gene>
<dbReference type="PANTHER" id="PTHR37935:SF1">
    <property type="entry name" value="CHROMOSOME UNDETERMINED SCAFFOLD_14, WHOLE GENOME SHOTGUN SEQUENCE"/>
    <property type="match status" value="1"/>
</dbReference>
<feature type="compositionally biased region" description="Polar residues" evidence="1">
    <location>
        <begin position="245"/>
        <end position="269"/>
    </location>
</feature>
<organism evidence="3 4">
    <name type="scientific">Naegleria fowleri</name>
    <name type="common">Brain eating amoeba</name>
    <dbReference type="NCBI Taxonomy" id="5763"/>
    <lineage>
        <taxon>Eukaryota</taxon>
        <taxon>Discoba</taxon>
        <taxon>Heterolobosea</taxon>
        <taxon>Tetramitia</taxon>
        <taxon>Eutetramitia</taxon>
        <taxon>Vahlkampfiidae</taxon>
        <taxon>Naegleria</taxon>
    </lineage>
</organism>
<keyword evidence="2" id="KW-0472">Membrane</keyword>
<sequence>MLKRRGYSLFRILIISLVVISVVIYKFGENIKNFFSQHGADVASKSLESKNLKMSAEQLSKDVVQQVLSDPKTVEQAVNFLSQLFARKDTQDLLVALLLQVLKDPTTQTYVSKFVKEIVAMYLLHDEQTMQVTADFVYRILQKPETKDQLVILLNNALQDESFRQSVAEMFSAVILYDVVKKSGAELGSDAVHTVLEDQNVKQHAESFITAVLLNQKIQHDAGFALWEALKVSLTPTWFYHPPKTEQQGAEQGATATNGQQAENTTSDAQNKDQQKEPAVTESANSVANPALEQEQISQAAQTPAVLEQNGSSLSSTMTLPSQDVLNLSNDSSSSSNKNASTSSTVSNLSIQESPPLKDSIKVATPPQTSSKPTTSTEVVLVSDNNNKP</sequence>
<dbReference type="VEuPathDB" id="AmoebaDB:NF0091050"/>
<evidence type="ECO:0000256" key="2">
    <source>
        <dbReference type="SAM" id="Phobius"/>
    </source>
</evidence>
<dbReference type="VEuPathDB" id="AmoebaDB:FDP41_006959"/>
<protein>
    <submittedName>
        <fullName evidence="3">Uncharacterized protein</fullName>
    </submittedName>
</protein>
<name>A0A6A5BJ01_NAEFO</name>
<reference evidence="3 4" key="1">
    <citation type="journal article" date="2019" name="Sci. Rep.">
        <title>Nanopore sequencing improves the draft genome of the human pathogenic amoeba Naegleria fowleri.</title>
        <authorList>
            <person name="Liechti N."/>
            <person name="Schurch N."/>
            <person name="Bruggmann R."/>
            <person name="Wittwer M."/>
        </authorList>
    </citation>
    <scope>NUCLEOTIDE SEQUENCE [LARGE SCALE GENOMIC DNA]</scope>
    <source>
        <strain evidence="3 4">ATCC 30894</strain>
    </source>
</reference>
<proteinExistence type="predicted"/>
<dbReference type="OMA" id="ARYMEME"/>
<keyword evidence="4" id="KW-1185">Reference proteome</keyword>
<feature type="compositionally biased region" description="Low complexity" evidence="1">
    <location>
        <begin position="365"/>
        <end position="377"/>
    </location>
</feature>
<dbReference type="PANTHER" id="PTHR37935">
    <property type="entry name" value="CHROMOSOME UNDETERMINED SCAFFOLD_14, WHOLE GENOME SHOTGUN SEQUENCE"/>
    <property type="match status" value="1"/>
</dbReference>
<dbReference type="OrthoDB" id="276540at2759"/>
<dbReference type="EMBL" id="VFQX01000054">
    <property type="protein sequence ID" value="KAF0974028.1"/>
    <property type="molecule type" value="Genomic_DNA"/>
</dbReference>
<dbReference type="GeneID" id="68114177"/>
<feature type="compositionally biased region" description="Low complexity" evidence="1">
    <location>
        <begin position="324"/>
        <end position="348"/>
    </location>
</feature>
<evidence type="ECO:0000313" key="4">
    <source>
        <dbReference type="Proteomes" id="UP000444721"/>
    </source>
</evidence>
<comment type="caution">
    <text evidence="3">The sequence shown here is derived from an EMBL/GenBank/DDBJ whole genome shotgun (WGS) entry which is preliminary data.</text>
</comment>